<organism evidence="2 3">
    <name type="scientific">Kitasatospora cheerisanensis KCTC 2395</name>
    <dbReference type="NCBI Taxonomy" id="1348663"/>
    <lineage>
        <taxon>Bacteria</taxon>
        <taxon>Bacillati</taxon>
        <taxon>Actinomycetota</taxon>
        <taxon>Actinomycetes</taxon>
        <taxon>Kitasatosporales</taxon>
        <taxon>Streptomycetaceae</taxon>
        <taxon>Kitasatospora</taxon>
    </lineage>
</organism>
<evidence type="ECO:0000313" key="3">
    <source>
        <dbReference type="Proteomes" id="UP000027178"/>
    </source>
</evidence>
<dbReference type="AlphaFoldDB" id="A0A066YGI6"/>
<feature type="region of interest" description="Disordered" evidence="1">
    <location>
        <begin position="1"/>
        <end position="84"/>
    </location>
</feature>
<reference evidence="2 3" key="1">
    <citation type="submission" date="2014-05" db="EMBL/GenBank/DDBJ databases">
        <title>Draft Genome Sequence of Kitasatospora cheerisanensis KCTC 2395.</title>
        <authorList>
            <person name="Nam D.H."/>
        </authorList>
    </citation>
    <scope>NUCLEOTIDE SEQUENCE [LARGE SCALE GENOMIC DNA]</scope>
    <source>
        <strain evidence="2 3">KCTC 2395</strain>
    </source>
</reference>
<dbReference type="HOGENOM" id="CLU_2523151_0_0_11"/>
<dbReference type="EMBL" id="JNBY01000169">
    <property type="protein sequence ID" value="KDN80603.1"/>
    <property type="molecule type" value="Genomic_DNA"/>
</dbReference>
<feature type="compositionally biased region" description="Polar residues" evidence="1">
    <location>
        <begin position="25"/>
        <end position="40"/>
    </location>
</feature>
<sequence length="84" mass="8957">MTATPPGDGRDDQDRKQDLAELQKPNDNAPTPAVITNNGVPQRRPPAAPQGSGLNLSVNGGDRMHDAVDGDLVAYDEPWGPSRR</sequence>
<evidence type="ECO:0000313" key="2">
    <source>
        <dbReference type="EMBL" id="KDN80603.1"/>
    </source>
</evidence>
<protein>
    <submittedName>
        <fullName evidence="2">Uncharacterized protein</fullName>
    </submittedName>
</protein>
<feature type="compositionally biased region" description="Basic and acidic residues" evidence="1">
    <location>
        <begin position="8"/>
        <end position="21"/>
    </location>
</feature>
<gene>
    <name evidence="2" type="ORF">KCH_76520</name>
</gene>
<comment type="caution">
    <text evidence="2">The sequence shown here is derived from an EMBL/GenBank/DDBJ whole genome shotgun (WGS) entry which is preliminary data.</text>
</comment>
<evidence type="ECO:0000256" key="1">
    <source>
        <dbReference type="SAM" id="MobiDB-lite"/>
    </source>
</evidence>
<accession>A0A066YGI6</accession>
<keyword evidence="3" id="KW-1185">Reference proteome</keyword>
<name>A0A066YGI6_9ACTN</name>
<dbReference type="Proteomes" id="UP000027178">
    <property type="component" value="Unassembled WGS sequence"/>
</dbReference>
<proteinExistence type="predicted"/>